<dbReference type="EnsemblMetazoa" id="G17398.1">
    <property type="protein sequence ID" value="G17398.1:cds"/>
    <property type="gene ID" value="G17398"/>
</dbReference>
<dbReference type="SUPFAM" id="SSF52200">
    <property type="entry name" value="Toll/Interleukin receptor TIR domain"/>
    <property type="match status" value="4"/>
</dbReference>
<evidence type="ECO:0000313" key="2">
    <source>
        <dbReference type="EnsemblMetazoa" id="G17398.1:cds"/>
    </source>
</evidence>
<feature type="domain" description="TIR" evidence="1">
    <location>
        <begin position="13"/>
        <end position="152"/>
    </location>
</feature>
<name>A0A8W8J9H1_MAGGI</name>
<evidence type="ECO:0000259" key="1">
    <source>
        <dbReference type="PROSITE" id="PS50104"/>
    </source>
</evidence>
<dbReference type="AlphaFoldDB" id="A0A8W8J9H1"/>
<dbReference type="PROSITE" id="PS50104">
    <property type="entry name" value="TIR"/>
    <property type="match status" value="4"/>
</dbReference>
<feature type="domain" description="TIR" evidence="1">
    <location>
        <begin position="596"/>
        <end position="732"/>
    </location>
</feature>
<dbReference type="Pfam" id="PF13676">
    <property type="entry name" value="TIR_2"/>
    <property type="match status" value="4"/>
</dbReference>
<dbReference type="GO" id="GO:0007165">
    <property type="term" value="P:signal transduction"/>
    <property type="evidence" value="ECO:0007669"/>
    <property type="project" value="InterPro"/>
</dbReference>
<keyword evidence="3" id="KW-1185">Reference proteome</keyword>
<organism evidence="2 3">
    <name type="scientific">Magallana gigas</name>
    <name type="common">Pacific oyster</name>
    <name type="synonym">Crassostrea gigas</name>
    <dbReference type="NCBI Taxonomy" id="29159"/>
    <lineage>
        <taxon>Eukaryota</taxon>
        <taxon>Metazoa</taxon>
        <taxon>Spiralia</taxon>
        <taxon>Lophotrochozoa</taxon>
        <taxon>Mollusca</taxon>
        <taxon>Bivalvia</taxon>
        <taxon>Autobranchia</taxon>
        <taxon>Pteriomorphia</taxon>
        <taxon>Ostreida</taxon>
        <taxon>Ostreoidea</taxon>
        <taxon>Ostreidae</taxon>
        <taxon>Magallana</taxon>
    </lineage>
</organism>
<dbReference type="InterPro" id="IPR042342">
    <property type="entry name" value="TTC22"/>
</dbReference>
<dbReference type="InterPro" id="IPR035897">
    <property type="entry name" value="Toll_tir_struct_dom_sf"/>
</dbReference>
<protein>
    <recommendedName>
        <fullName evidence="1">TIR domain-containing protein</fullName>
    </recommendedName>
</protein>
<feature type="domain" description="TIR" evidence="1">
    <location>
        <begin position="210"/>
        <end position="342"/>
    </location>
</feature>
<evidence type="ECO:0000313" key="3">
    <source>
        <dbReference type="Proteomes" id="UP000005408"/>
    </source>
</evidence>
<accession>A0A8W8J9H1</accession>
<reference evidence="2" key="1">
    <citation type="submission" date="2022-08" db="UniProtKB">
        <authorList>
            <consortium name="EnsemblMetazoa"/>
        </authorList>
    </citation>
    <scope>IDENTIFICATION</scope>
    <source>
        <strain evidence="2">05x7-T-G4-1.051#20</strain>
    </source>
</reference>
<dbReference type="PANTHER" id="PTHR16253">
    <property type="entry name" value="TETRATRICOPEPTIDE REPEAT PROTEIN 22"/>
    <property type="match status" value="1"/>
</dbReference>
<dbReference type="Gene3D" id="3.40.50.10140">
    <property type="entry name" value="Toll/interleukin-1 receptor homology (TIR) domain"/>
    <property type="match status" value="4"/>
</dbReference>
<dbReference type="Proteomes" id="UP000005408">
    <property type="component" value="Unassembled WGS sequence"/>
</dbReference>
<dbReference type="InterPro" id="IPR000157">
    <property type="entry name" value="TIR_dom"/>
</dbReference>
<feature type="domain" description="TIR" evidence="1">
    <location>
        <begin position="403"/>
        <end position="543"/>
    </location>
</feature>
<sequence>MDNQVFYELPPGKKYHLFIAHSTVDHQLAVDICKGLERRFLLKCMLFDRDFLPAKPIDVNDQHELERSVKVLLLLSPDFLKSQWCDMETRLAVQMFYDPNFKLKMIPVLVRGLNVDSNLPPFLKPFRYIDAQKESDCPAKINEAFYQIDYERTCARNKTPSMNQIRHLARKSTSKCKIDEITNLLESDTQNNTCDEEQYHPIFYELPPGKKYHLYISHSDEDETQALKIGRDLESTLFFRCMISGRGFLPGTWICENIHHEMLKSVNVLLILTPSFLKSLWCDVEARLAVQMSYDPNFHLQIIPLKLRDLGADSDLPPFLKPFECIDAQRESDIPARINKALYHIGSELTSSKNSHSILNYLVHWSRMRKRRKNCLFMEPDAQEEVCDKNRKNELLYKLPPGKKYHIYISHAAAQETQAKLIGKALESRFLLRCLISTCDYSSDQTICDNMHHELLKSVSVLLLLSPEFFKSKLCDVEARLAVQLSYDLKFDIKIIPVLVHDLNADTELPLFLQPFACIDALREVDCSAQIQEAFYKSVSEIMGAESAKIPLRKDRPRTEITDMKEKCVSVVTATQKNTCDKEENYKMCYELPPGKKYHLYIAHSAVDETKVIQISNDLENRFNLRCMVPVLDFIPGKSIRENIHCEMEKSVNVLLFLSPEFISSYFGDMEARLAVQMAYDQNFNLRIIPVILRDLNGDSELPPFLKPFACIDAEEEDDCPAKIAEAFYYTEESDPRKELPNVKRRSSEQY</sequence>
<dbReference type="PANTHER" id="PTHR16253:SF0">
    <property type="entry name" value="TETRATRICOPEPTIDE REPEAT PROTEIN 22"/>
    <property type="match status" value="1"/>
</dbReference>
<proteinExistence type="predicted"/>
<dbReference type="SMART" id="SM00255">
    <property type="entry name" value="TIR"/>
    <property type="match status" value="2"/>
</dbReference>